<evidence type="ECO:0000313" key="3">
    <source>
        <dbReference type="Proteomes" id="UP001251528"/>
    </source>
</evidence>
<keyword evidence="3" id="KW-1185">Reference proteome</keyword>
<sequence length="234" mass="25497">MSQSVSTGNAAPGQGNAAPGAQANPSYRSYAVKCALIPGRQLNNGPIIGGGFFGLATDIHTELRVSRAAEANSYMGFSMTFPRGEINEEDGFGVCHHVDRDSGRPVPSQKYDIIVKFPRGYISSSVDVADNQLRARLPLIPGDKELSVVRVSITQGQRVTVDGLGKPFYNPGHPSHGWLNDNLPIFGDVTLLSIFEQDTFHLLVLRQAQHLKNDWFLVAEALSLAELMPPRWLS</sequence>
<proteinExistence type="predicted"/>
<gene>
    <name evidence="2" type="ORF">QQS21_012849</name>
</gene>
<name>A0AAJ0CCR5_9HYPO</name>
<feature type="compositionally biased region" description="Low complexity" evidence="1">
    <location>
        <begin position="8"/>
        <end position="22"/>
    </location>
</feature>
<evidence type="ECO:0000256" key="1">
    <source>
        <dbReference type="SAM" id="MobiDB-lite"/>
    </source>
</evidence>
<feature type="region of interest" description="Disordered" evidence="1">
    <location>
        <begin position="1"/>
        <end position="22"/>
    </location>
</feature>
<protein>
    <submittedName>
        <fullName evidence="2">Uncharacterized protein</fullName>
    </submittedName>
</protein>
<evidence type="ECO:0000313" key="2">
    <source>
        <dbReference type="EMBL" id="KAK2589473.1"/>
    </source>
</evidence>
<organism evidence="2 3">
    <name type="scientific">Conoideocrella luteorostrata</name>
    <dbReference type="NCBI Taxonomy" id="1105319"/>
    <lineage>
        <taxon>Eukaryota</taxon>
        <taxon>Fungi</taxon>
        <taxon>Dikarya</taxon>
        <taxon>Ascomycota</taxon>
        <taxon>Pezizomycotina</taxon>
        <taxon>Sordariomycetes</taxon>
        <taxon>Hypocreomycetidae</taxon>
        <taxon>Hypocreales</taxon>
        <taxon>Clavicipitaceae</taxon>
        <taxon>Conoideocrella</taxon>
    </lineage>
</organism>
<accession>A0AAJ0CCR5</accession>
<dbReference type="Proteomes" id="UP001251528">
    <property type="component" value="Unassembled WGS sequence"/>
</dbReference>
<reference evidence="2" key="1">
    <citation type="submission" date="2023-06" db="EMBL/GenBank/DDBJ databases">
        <title>Conoideocrella luteorostrata (Hypocreales: Clavicipitaceae), a potential biocontrol fungus for elongate hemlock scale in United States Christmas tree production areas.</title>
        <authorList>
            <person name="Barrett H."/>
            <person name="Lovett B."/>
            <person name="Macias A.M."/>
            <person name="Stajich J.E."/>
            <person name="Kasson M.T."/>
        </authorList>
    </citation>
    <scope>NUCLEOTIDE SEQUENCE</scope>
    <source>
        <strain evidence="2">ARSEF 14590</strain>
    </source>
</reference>
<dbReference type="AlphaFoldDB" id="A0AAJ0CCR5"/>
<comment type="caution">
    <text evidence="2">The sequence shown here is derived from an EMBL/GenBank/DDBJ whole genome shotgun (WGS) entry which is preliminary data.</text>
</comment>
<dbReference type="EMBL" id="JASWJB010000669">
    <property type="protein sequence ID" value="KAK2589473.1"/>
    <property type="molecule type" value="Genomic_DNA"/>
</dbReference>